<dbReference type="InterPro" id="IPR050736">
    <property type="entry name" value="Sensor_HK_Regulatory"/>
</dbReference>
<dbReference type="GO" id="GO:0000160">
    <property type="term" value="P:phosphorelay signal transduction system"/>
    <property type="evidence" value="ECO:0007669"/>
    <property type="project" value="UniProtKB-KW"/>
</dbReference>
<dbReference type="InterPro" id="IPR005467">
    <property type="entry name" value="His_kinase_dom"/>
</dbReference>
<dbReference type="AlphaFoldDB" id="A0ABD5ZM65"/>
<dbReference type="EC" id="2.7.13.3" evidence="2"/>
<dbReference type="PROSITE" id="PS50110">
    <property type="entry name" value="RESPONSE_REGULATORY"/>
    <property type="match status" value="1"/>
</dbReference>
<dbReference type="SUPFAM" id="SSF55874">
    <property type="entry name" value="ATPase domain of HSP90 chaperone/DNA topoisomerase II/histidine kinase"/>
    <property type="match status" value="1"/>
</dbReference>
<dbReference type="InterPro" id="IPR035965">
    <property type="entry name" value="PAS-like_dom_sf"/>
</dbReference>
<dbReference type="CDD" id="cd00075">
    <property type="entry name" value="HATPase"/>
    <property type="match status" value="1"/>
</dbReference>
<evidence type="ECO:0000256" key="4">
    <source>
        <dbReference type="ARBA" id="ARBA00022679"/>
    </source>
</evidence>
<dbReference type="SMART" id="SM00065">
    <property type="entry name" value="GAF"/>
    <property type="match status" value="1"/>
</dbReference>
<keyword evidence="3" id="KW-0597">Phosphoprotein</keyword>
<feature type="domain" description="Response regulatory" evidence="9">
    <location>
        <begin position="10"/>
        <end position="126"/>
    </location>
</feature>
<evidence type="ECO:0000259" key="8">
    <source>
        <dbReference type="PROSITE" id="PS50109"/>
    </source>
</evidence>
<reference evidence="12 13" key="1">
    <citation type="journal article" date="2019" name="Int. J. Syst. Evol. Microbiol.">
        <title>The Global Catalogue of Microorganisms (GCM) 10K type strain sequencing project: providing services to taxonomists for standard genome sequencing and annotation.</title>
        <authorList>
            <consortium name="The Broad Institute Genomics Platform"/>
            <consortium name="The Broad Institute Genome Sequencing Center for Infectious Disease"/>
            <person name="Wu L."/>
            <person name="Ma J."/>
        </authorList>
    </citation>
    <scope>NUCLEOTIDE SEQUENCE [LARGE SCALE GENOMIC DNA]</scope>
    <source>
        <strain evidence="12 13">DT85</strain>
    </source>
</reference>
<dbReference type="PROSITE" id="PS50109">
    <property type="entry name" value="HIS_KIN"/>
    <property type="match status" value="1"/>
</dbReference>
<dbReference type="GO" id="GO:0004673">
    <property type="term" value="F:protein histidine kinase activity"/>
    <property type="evidence" value="ECO:0007669"/>
    <property type="project" value="UniProtKB-EC"/>
</dbReference>
<dbReference type="GeneID" id="79266342"/>
<feature type="domain" description="PAS" evidence="10">
    <location>
        <begin position="277"/>
        <end position="314"/>
    </location>
</feature>
<evidence type="ECO:0000256" key="6">
    <source>
        <dbReference type="ARBA" id="ARBA00023012"/>
    </source>
</evidence>
<dbReference type="Pfam" id="PF00072">
    <property type="entry name" value="Response_reg"/>
    <property type="match status" value="1"/>
</dbReference>
<dbReference type="CDD" id="cd00082">
    <property type="entry name" value="HisKA"/>
    <property type="match status" value="1"/>
</dbReference>
<protein>
    <recommendedName>
        <fullName evidence="2">histidine kinase</fullName>
        <ecNumber evidence="2">2.7.13.3</ecNumber>
    </recommendedName>
</protein>
<organism evidence="12 13">
    <name type="scientific">Halosegnis marinus</name>
    <dbReference type="NCBI Taxonomy" id="3034023"/>
    <lineage>
        <taxon>Archaea</taxon>
        <taxon>Methanobacteriati</taxon>
        <taxon>Methanobacteriota</taxon>
        <taxon>Stenosarchaea group</taxon>
        <taxon>Halobacteria</taxon>
        <taxon>Halobacteriales</taxon>
        <taxon>Natronomonadaceae</taxon>
        <taxon>Halosegnis</taxon>
    </lineage>
</organism>
<dbReference type="SUPFAM" id="SSF55781">
    <property type="entry name" value="GAF domain-like"/>
    <property type="match status" value="1"/>
</dbReference>
<dbReference type="PANTHER" id="PTHR43711:SF1">
    <property type="entry name" value="HISTIDINE KINASE 1"/>
    <property type="match status" value="1"/>
</dbReference>
<dbReference type="GO" id="GO:0005524">
    <property type="term" value="F:ATP binding"/>
    <property type="evidence" value="ECO:0007669"/>
    <property type="project" value="UniProtKB-KW"/>
</dbReference>
<dbReference type="Gene3D" id="3.30.565.10">
    <property type="entry name" value="Histidine kinase-like ATPase, C-terminal domain"/>
    <property type="match status" value="1"/>
</dbReference>
<sequence length="769" mass="83667">MNTESRGAIRVLCVGGDGGFAKRVAEFLRREYDDTTVETVAGAEEAWERLDAGGTDCIVSAFELPATDALAFLERVREAHPELPFLLFAEEHDEGAATEALAAGATDYVRTDRGADGEALLGNRVRNAVERRRARRRAERSDRRLDRIERRYGAIFNDPNILVGLLDADGTVLDINDTALGYVEADREAVVDAPFHEGPWFSESAETAANVRSWVERAAAGEYVEFAIDHDLPSVGVYRTEGVFRPVTDGDGEVVSIIVSARDTTEQREHERELERTNALLSTLFETLPVGVLAEDGDRNVLALNERFADLFGLDGDPETYVGADCPSLAGEAAAQFDDPAAFTAGVERLADRREPVTDEELSLADGRTFQRSYRPIELADGRGHLWVYRETTAESRREARLAALNETTRDLMAATDRDEVATIGVEAAAEVLGLEANAIHLYDDEVGGLVAAARTDGVREIVSEPPVFRPGNSIAWAVYEAGEPRVVDDVQGNPKRQNPETPIRSELFVPIDEYGILVAGSTAANDFDDGDLVLAEILARTLAAAFEQVDRGAQLRAREAELERQNERLAEFAGVISHDLRNPLGVAKGRVELAVEETDNDHLAAAERALDRMDALLDDVLTLARNGERVSDLEAVELAALCETAWNNVETGTATLAVETDRTVRADASRLQQVFENLFRNSVDHAGEEVAVTVGDLPDGFYVADDGPGIPAEKREEVFDAGYSTRTEGTGFGLSIVRGIVEAHGWRVEASESEAGGARFEVTGVETV</sequence>
<dbReference type="PROSITE" id="PS50112">
    <property type="entry name" value="PAS"/>
    <property type="match status" value="1"/>
</dbReference>
<dbReference type="PANTHER" id="PTHR43711">
    <property type="entry name" value="TWO-COMPONENT HISTIDINE KINASE"/>
    <property type="match status" value="1"/>
</dbReference>
<dbReference type="PRINTS" id="PR00344">
    <property type="entry name" value="BCTRLSENSOR"/>
</dbReference>
<evidence type="ECO:0000313" key="13">
    <source>
        <dbReference type="Proteomes" id="UP001596398"/>
    </source>
</evidence>
<evidence type="ECO:0000256" key="5">
    <source>
        <dbReference type="ARBA" id="ARBA00022777"/>
    </source>
</evidence>
<dbReference type="RefSeq" id="WP_276235688.1">
    <property type="nucleotide sequence ID" value="NZ_CP119802.1"/>
</dbReference>
<keyword evidence="6" id="KW-0902">Two-component regulatory system</keyword>
<dbReference type="SMART" id="SM00388">
    <property type="entry name" value="HisKA"/>
    <property type="match status" value="1"/>
</dbReference>
<dbReference type="InterPro" id="IPR004358">
    <property type="entry name" value="Sig_transdc_His_kin-like_C"/>
</dbReference>
<proteinExistence type="predicted"/>
<dbReference type="Pfam" id="PF00512">
    <property type="entry name" value="HisKA"/>
    <property type="match status" value="1"/>
</dbReference>
<dbReference type="PROSITE" id="PS50113">
    <property type="entry name" value="PAC"/>
    <property type="match status" value="1"/>
</dbReference>
<evidence type="ECO:0000259" key="9">
    <source>
        <dbReference type="PROSITE" id="PS50110"/>
    </source>
</evidence>
<dbReference type="Gene3D" id="1.10.287.130">
    <property type="match status" value="1"/>
</dbReference>
<evidence type="ECO:0000259" key="11">
    <source>
        <dbReference type="PROSITE" id="PS50113"/>
    </source>
</evidence>
<dbReference type="SMART" id="SM00091">
    <property type="entry name" value="PAS"/>
    <property type="match status" value="2"/>
</dbReference>
<gene>
    <name evidence="12" type="ORF">ACFQJ4_04995</name>
</gene>
<dbReference type="SUPFAM" id="SSF47384">
    <property type="entry name" value="Homodimeric domain of signal transducing histidine kinase"/>
    <property type="match status" value="1"/>
</dbReference>
<dbReference type="InterPro" id="IPR003661">
    <property type="entry name" value="HisK_dim/P_dom"/>
</dbReference>
<dbReference type="InterPro" id="IPR000014">
    <property type="entry name" value="PAS"/>
</dbReference>
<accession>A0ABD5ZM65</accession>
<evidence type="ECO:0000256" key="3">
    <source>
        <dbReference type="ARBA" id="ARBA00022553"/>
    </source>
</evidence>
<dbReference type="Pfam" id="PF13185">
    <property type="entry name" value="GAF_2"/>
    <property type="match status" value="1"/>
</dbReference>
<feature type="domain" description="Histidine kinase" evidence="8">
    <location>
        <begin position="576"/>
        <end position="764"/>
    </location>
</feature>
<dbReference type="Gene3D" id="3.30.450.20">
    <property type="entry name" value="PAS domain"/>
    <property type="match status" value="2"/>
</dbReference>
<evidence type="ECO:0000259" key="10">
    <source>
        <dbReference type="PROSITE" id="PS50112"/>
    </source>
</evidence>
<dbReference type="InterPro" id="IPR001789">
    <property type="entry name" value="Sig_transdc_resp-reg_receiver"/>
</dbReference>
<keyword evidence="13" id="KW-1185">Reference proteome</keyword>
<dbReference type="InterPro" id="IPR029016">
    <property type="entry name" value="GAF-like_dom_sf"/>
</dbReference>
<keyword evidence="5" id="KW-0418">Kinase</keyword>
<evidence type="ECO:0000313" key="12">
    <source>
        <dbReference type="EMBL" id="MFC7234674.1"/>
    </source>
</evidence>
<comment type="caution">
    <text evidence="7">Lacks conserved residue(s) required for the propagation of feature annotation.</text>
</comment>
<evidence type="ECO:0000256" key="2">
    <source>
        <dbReference type="ARBA" id="ARBA00012438"/>
    </source>
</evidence>
<dbReference type="Proteomes" id="UP001596398">
    <property type="component" value="Unassembled WGS sequence"/>
</dbReference>
<dbReference type="Gene3D" id="3.40.50.2300">
    <property type="match status" value="1"/>
</dbReference>
<feature type="domain" description="PAC" evidence="11">
    <location>
        <begin position="222"/>
        <end position="276"/>
    </location>
</feature>
<dbReference type="SUPFAM" id="SSF52172">
    <property type="entry name" value="CheY-like"/>
    <property type="match status" value="1"/>
</dbReference>
<comment type="caution">
    <text evidence="12">The sequence shown here is derived from an EMBL/GenBank/DDBJ whole genome shotgun (WGS) entry which is preliminary data.</text>
</comment>
<comment type="catalytic activity">
    <reaction evidence="1">
        <text>ATP + protein L-histidine = ADP + protein N-phospho-L-histidine.</text>
        <dbReference type="EC" id="2.7.13.3"/>
    </reaction>
</comment>
<dbReference type="InterPro" id="IPR000700">
    <property type="entry name" value="PAS-assoc_C"/>
</dbReference>
<dbReference type="Gene3D" id="3.30.450.40">
    <property type="match status" value="1"/>
</dbReference>
<keyword evidence="4" id="KW-0808">Transferase</keyword>
<dbReference type="InterPro" id="IPR036097">
    <property type="entry name" value="HisK_dim/P_sf"/>
</dbReference>
<dbReference type="InterPro" id="IPR011006">
    <property type="entry name" value="CheY-like_superfamily"/>
</dbReference>
<dbReference type="SMART" id="SM00387">
    <property type="entry name" value="HATPase_c"/>
    <property type="match status" value="1"/>
</dbReference>
<evidence type="ECO:0000256" key="7">
    <source>
        <dbReference type="PROSITE-ProRule" id="PRU00169"/>
    </source>
</evidence>
<dbReference type="SUPFAM" id="SSF55785">
    <property type="entry name" value="PYP-like sensor domain (PAS domain)"/>
    <property type="match status" value="2"/>
</dbReference>
<name>A0ABD5ZM65_9EURY</name>
<dbReference type="InterPro" id="IPR003594">
    <property type="entry name" value="HATPase_dom"/>
</dbReference>
<dbReference type="EMBL" id="JBHTAP010000001">
    <property type="protein sequence ID" value="MFC7234674.1"/>
    <property type="molecule type" value="Genomic_DNA"/>
</dbReference>
<dbReference type="Pfam" id="PF08448">
    <property type="entry name" value="PAS_4"/>
    <property type="match status" value="2"/>
</dbReference>
<dbReference type="InterPro" id="IPR013656">
    <property type="entry name" value="PAS_4"/>
</dbReference>
<dbReference type="InterPro" id="IPR036890">
    <property type="entry name" value="HATPase_C_sf"/>
</dbReference>
<keyword evidence="12" id="KW-0547">Nucleotide-binding</keyword>
<dbReference type="Pfam" id="PF02518">
    <property type="entry name" value="HATPase_c"/>
    <property type="match status" value="1"/>
</dbReference>
<keyword evidence="12" id="KW-0067">ATP-binding</keyword>
<evidence type="ECO:0000256" key="1">
    <source>
        <dbReference type="ARBA" id="ARBA00000085"/>
    </source>
</evidence>
<dbReference type="SMART" id="SM00448">
    <property type="entry name" value="REC"/>
    <property type="match status" value="1"/>
</dbReference>
<dbReference type="InterPro" id="IPR003018">
    <property type="entry name" value="GAF"/>
</dbReference>